<evidence type="ECO:0000313" key="3">
    <source>
        <dbReference type="Proteomes" id="UP000265520"/>
    </source>
</evidence>
<feature type="region of interest" description="Disordered" evidence="1">
    <location>
        <begin position="1"/>
        <end position="27"/>
    </location>
</feature>
<sequence>MKVLRSNNNKNCSRRTLQWKSRPNNNNNNKKINLILILMVLKMRIQEKDEVDEE</sequence>
<accession>A0A392UYE4</accession>
<protein>
    <submittedName>
        <fullName evidence="2">Uncharacterized protein</fullName>
    </submittedName>
</protein>
<dbReference type="AlphaFoldDB" id="A0A392UYE4"/>
<comment type="caution">
    <text evidence="2">The sequence shown here is derived from an EMBL/GenBank/DDBJ whole genome shotgun (WGS) entry which is preliminary data.</text>
</comment>
<dbReference type="EMBL" id="LXQA010985842">
    <property type="protein sequence ID" value="MCI80009.1"/>
    <property type="molecule type" value="Genomic_DNA"/>
</dbReference>
<evidence type="ECO:0000256" key="1">
    <source>
        <dbReference type="SAM" id="MobiDB-lite"/>
    </source>
</evidence>
<evidence type="ECO:0000313" key="2">
    <source>
        <dbReference type="EMBL" id="MCI80009.1"/>
    </source>
</evidence>
<name>A0A392UYE4_9FABA</name>
<reference evidence="2 3" key="1">
    <citation type="journal article" date="2018" name="Front. Plant Sci.">
        <title>Red Clover (Trifolium pratense) and Zigzag Clover (T. medium) - A Picture of Genomic Similarities and Differences.</title>
        <authorList>
            <person name="Dluhosova J."/>
            <person name="Istvanek J."/>
            <person name="Nedelnik J."/>
            <person name="Repkova J."/>
        </authorList>
    </citation>
    <scope>NUCLEOTIDE SEQUENCE [LARGE SCALE GENOMIC DNA]</scope>
    <source>
        <strain evidence="3">cv. 10/8</strain>
        <tissue evidence="2">Leaf</tissue>
    </source>
</reference>
<organism evidence="2 3">
    <name type="scientific">Trifolium medium</name>
    <dbReference type="NCBI Taxonomy" id="97028"/>
    <lineage>
        <taxon>Eukaryota</taxon>
        <taxon>Viridiplantae</taxon>
        <taxon>Streptophyta</taxon>
        <taxon>Embryophyta</taxon>
        <taxon>Tracheophyta</taxon>
        <taxon>Spermatophyta</taxon>
        <taxon>Magnoliopsida</taxon>
        <taxon>eudicotyledons</taxon>
        <taxon>Gunneridae</taxon>
        <taxon>Pentapetalae</taxon>
        <taxon>rosids</taxon>
        <taxon>fabids</taxon>
        <taxon>Fabales</taxon>
        <taxon>Fabaceae</taxon>
        <taxon>Papilionoideae</taxon>
        <taxon>50 kb inversion clade</taxon>
        <taxon>NPAAA clade</taxon>
        <taxon>Hologalegina</taxon>
        <taxon>IRL clade</taxon>
        <taxon>Trifolieae</taxon>
        <taxon>Trifolium</taxon>
    </lineage>
</organism>
<feature type="compositionally biased region" description="Polar residues" evidence="1">
    <location>
        <begin position="1"/>
        <end position="23"/>
    </location>
</feature>
<keyword evidence="3" id="KW-1185">Reference proteome</keyword>
<proteinExistence type="predicted"/>
<dbReference type="Proteomes" id="UP000265520">
    <property type="component" value="Unassembled WGS sequence"/>
</dbReference>